<organism evidence="1">
    <name type="scientific">Terrestrivirus sp</name>
    <dbReference type="NCBI Taxonomy" id="2487775"/>
    <lineage>
        <taxon>Viruses</taxon>
        <taxon>Varidnaviria</taxon>
        <taxon>Bamfordvirae</taxon>
        <taxon>Nucleocytoviricota</taxon>
        <taxon>Megaviricetes</taxon>
        <taxon>Imitervirales</taxon>
        <taxon>Mimiviridae</taxon>
        <taxon>Klosneuvirinae</taxon>
    </lineage>
</organism>
<name>A0A3G4ZMN3_9VIRU</name>
<sequence>MQINTLKVQPIPVDELTHDDIHKYGITTDRCAVINLKGNTLSVPAEGGTFDISLFDIHEGDRIDAKLYIYDRKPGSGHYFTVTGPSLILKPGSDGEAHVKFVQWGIAISFHLANC</sequence>
<evidence type="ECO:0000313" key="1">
    <source>
        <dbReference type="EMBL" id="AYV76107.1"/>
    </source>
</evidence>
<accession>A0A3G4ZMN3</accession>
<proteinExistence type="predicted"/>
<gene>
    <name evidence="1" type="ORF">Terrestrivirus4_155</name>
</gene>
<reference evidence="1" key="1">
    <citation type="submission" date="2018-10" db="EMBL/GenBank/DDBJ databases">
        <title>Hidden diversity of soil giant viruses.</title>
        <authorList>
            <person name="Schulz F."/>
            <person name="Alteio L."/>
            <person name="Goudeau D."/>
            <person name="Ryan E.M."/>
            <person name="Malmstrom R.R."/>
            <person name="Blanchard J."/>
            <person name="Woyke T."/>
        </authorList>
    </citation>
    <scope>NUCLEOTIDE SEQUENCE</scope>
    <source>
        <strain evidence="1">TEV1</strain>
    </source>
</reference>
<dbReference type="EMBL" id="MK071982">
    <property type="protein sequence ID" value="AYV76107.1"/>
    <property type="molecule type" value="Genomic_DNA"/>
</dbReference>
<protein>
    <submittedName>
        <fullName evidence="1">Uncharacterized protein</fullName>
    </submittedName>
</protein>